<evidence type="ECO:0000256" key="1">
    <source>
        <dbReference type="ARBA" id="ARBA00022452"/>
    </source>
</evidence>
<dbReference type="Proteomes" id="UP000036700">
    <property type="component" value="Chromosome"/>
</dbReference>
<keyword evidence="1" id="KW-1134">Transmembrane beta strand</keyword>
<feature type="domain" description="Polypeptide-transport-associated ShlB-type" evidence="6">
    <location>
        <begin position="89"/>
        <end position="157"/>
    </location>
</feature>
<dbReference type="STRING" id="445709.ABW99_17730"/>
<evidence type="ECO:0000313" key="7">
    <source>
        <dbReference type="EMBL" id="AKJ70689.2"/>
    </source>
</evidence>
<protein>
    <submittedName>
        <fullName evidence="7">Peptide transporter</fullName>
    </submittedName>
</protein>
<keyword evidence="2" id="KW-0812">Transmembrane</keyword>
<evidence type="ECO:0000313" key="8">
    <source>
        <dbReference type="Proteomes" id="UP000036700"/>
    </source>
</evidence>
<dbReference type="Gene3D" id="2.40.160.50">
    <property type="entry name" value="membrane protein fhac: a member of the omp85/tpsb transporter family"/>
    <property type="match status" value="1"/>
</dbReference>
<feature type="chain" id="PRO_5006798157" evidence="4">
    <location>
        <begin position="37"/>
        <end position="571"/>
    </location>
</feature>
<sequence length="571" mass="61246">MEKASKPLGAGGGHHQLTRFALGFALAALATGSAYAGDGSPLRGNPMDSLPTIQAPQAAPPTFHLQAPTQEQALQALLARKIVPVKFGIEGVKSIPFATVAKLFAPLAGHQITIGELVARANDVTKLYQQHGYLLSFGFVPAQDFKNGFVKIVVVEGYVAHTRITGNPGPSRAKLEAIAAHIQAERPLKRATFERYLNVLTLVPGMHIKADMKPPVRTDGATDLTLDVRRKPIAVGVSLGTSDPGLRGLITVTTNGLTPLGEQMQFATIVPKGPNHEEYYAASYSQMIGSNGLSLKLDASHYRGVPHDQTLIDDNLTRHIDNKRAGATLSYPFVLNNQRRLVGSGGVYAVENSDSYQSTVSTANATSKVNIRVANAQLSYNETTPKQARSASIAIYKGINGLGASQSSNSPALGPYDLGFTRYVASATQSFVLPHQFGVVLAATGQYSPNTVPTPEQATFGGTRFGLGYPAGEVAGDSGWGASIEFNRLFRTSFAWLKTVQPYIEADTARVYLNRGQLQHDKLASLALGVRVSDQRHYTFDLSLAKPVADKPANSNNRSLRVNAAYSYRFD</sequence>
<evidence type="ECO:0000256" key="3">
    <source>
        <dbReference type="ARBA" id="ARBA00023237"/>
    </source>
</evidence>
<dbReference type="KEGG" id="ptx:ABW99_17730"/>
<name>A0A0G3EXB9_9BURK</name>
<accession>A0A0G3EXB9</accession>
<evidence type="ECO:0000256" key="2">
    <source>
        <dbReference type="ARBA" id="ARBA00022692"/>
    </source>
</evidence>
<feature type="signal peptide" evidence="4">
    <location>
        <begin position="1"/>
        <end position="36"/>
    </location>
</feature>
<keyword evidence="1" id="KW-0472">Membrane</keyword>
<gene>
    <name evidence="7" type="ORF">ABW99_17730</name>
</gene>
<dbReference type="GO" id="GO:0008320">
    <property type="term" value="F:protein transmembrane transporter activity"/>
    <property type="evidence" value="ECO:0007669"/>
    <property type="project" value="TreeGrafter"/>
</dbReference>
<dbReference type="GO" id="GO:0046819">
    <property type="term" value="P:protein secretion by the type V secretion system"/>
    <property type="evidence" value="ECO:0007669"/>
    <property type="project" value="TreeGrafter"/>
</dbReference>
<proteinExistence type="predicted"/>
<dbReference type="InterPro" id="IPR051544">
    <property type="entry name" value="TPS_OM_transporter"/>
</dbReference>
<keyword evidence="3" id="KW-0998">Cell outer membrane</keyword>
<dbReference type="GO" id="GO:0098046">
    <property type="term" value="C:type V protein secretion system complex"/>
    <property type="evidence" value="ECO:0007669"/>
    <property type="project" value="TreeGrafter"/>
</dbReference>
<dbReference type="InterPro" id="IPR005565">
    <property type="entry name" value="Hemolysn_activator_HlyB_C"/>
</dbReference>
<dbReference type="AlphaFoldDB" id="A0A0G3EXB9"/>
<reference evidence="8" key="1">
    <citation type="submission" date="2015-06" db="EMBL/GenBank/DDBJ databases">
        <authorList>
            <person name="Lim Y.L."/>
            <person name="Ee R."/>
            <person name="Yong D."/>
            <person name="How K.Y."/>
            <person name="Yin W.F."/>
            <person name="Chan K.G."/>
        </authorList>
    </citation>
    <scope>NUCLEOTIDE SEQUENCE [LARGE SCALE GENOMIC DNA]</scope>
    <source>
        <strain evidence="8">DSM 25325</strain>
    </source>
</reference>
<keyword evidence="4" id="KW-0732">Signal</keyword>
<dbReference type="InterPro" id="IPR013686">
    <property type="entry name" value="Polypept-transport_assoc_ShlB"/>
</dbReference>
<keyword evidence="8" id="KW-1185">Reference proteome</keyword>
<dbReference type="PANTHER" id="PTHR34597:SF3">
    <property type="entry name" value="OUTER MEMBRANE TRANSPORTER CDIB"/>
    <property type="match status" value="1"/>
</dbReference>
<dbReference type="PANTHER" id="PTHR34597">
    <property type="entry name" value="SLR1661 PROTEIN"/>
    <property type="match status" value="1"/>
</dbReference>
<dbReference type="Pfam" id="PF08479">
    <property type="entry name" value="POTRA_2"/>
    <property type="match status" value="1"/>
</dbReference>
<evidence type="ECO:0000259" key="5">
    <source>
        <dbReference type="Pfam" id="PF03865"/>
    </source>
</evidence>
<evidence type="ECO:0000256" key="4">
    <source>
        <dbReference type="SAM" id="SignalP"/>
    </source>
</evidence>
<dbReference type="Pfam" id="PF03865">
    <property type="entry name" value="ShlB"/>
    <property type="match status" value="1"/>
</dbReference>
<organism evidence="7 8">
    <name type="scientific">Pandoraea thiooxydans</name>
    <dbReference type="NCBI Taxonomy" id="445709"/>
    <lineage>
        <taxon>Bacteria</taxon>
        <taxon>Pseudomonadati</taxon>
        <taxon>Pseudomonadota</taxon>
        <taxon>Betaproteobacteria</taxon>
        <taxon>Burkholderiales</taxon>
        <taxon>Burkholderiaceae</taxon>
        <taxon>Pandoraea</taxon>
    </lineage>
</organism>
<dbReference type="EMBL" id="CP011568">
    <property type="protein sequence ID" value="AKJ70689.2"/>
    <property type="molecule type" value="Genomic_DNA"/>
</dbReference>
<dbReference type="Gene3D" id="3.10.20.310">
    <property type="entry name" value="membrane protein fhac"/>
    <property type="match status" value="1"/>
</dbReference>
<feature type="domain" description="Haemolysin activator HlyB C-terminal" evidence="5">
    <location>
        <begin position="274"/>
        <end position="532"/>
    </location>
</feature>
<dbReference type="RefSeq" id="WP_052892761.1">
    <property type="nucleotide sequence ID" value="NZ_CP011568.3"/>
</dbReference>
<evidence type="ECO:0000259" key="6">
    <source>
        <dbReference type="Pfam" id="PF08479"/>
    </source>
</evidence>